<proteinExistence type="predicted"/>
<sequence>MEDSINGRRCGSARGGIEENVLAILDATDSKDTQDANDDRIAFIEAVRAASIDRDDGAPPTNKMYEAVFQIMRVGKSLELIMESFRLLNELDERFPRVYLSNTGASGSSELVVVEEAWSPFVFNLDITYGEKESAGKSSGGTFDSSEWAFTSCPIWGVDGMGDRVLLHIVPGEDVAVSFLINVLEGDFVPRNKAYKETMNWMLLRESLLCMLLSSRRVNYKSLMKDCLSIMCGLCQFSSELSDPKPSDSSVANPSQNVNPAIAIAIPEVRSSTCTAIQKLLTIIMELDVSRKKADAQGCTTRVDGVRTPLVEIILDELTYDRDMLSQFLRLLFLGLAFCCTRRSNGPTEDDGTFTGVLKGFSNITSTKNITKKISIDVVQILLAHAFQSNFGEVFTWVQSSFRSAIVEIKSVFVKLIALADQRVGYFEVGISYHLTLSS</sequence>
<dbReference type="GO" id="GO:0030915">
    <property type="term" value="C:Smc5-Smc6 complex"/>
    <property type="evidence" value="ECO:0007669"/>
    <property type="project" value="InterPro"/>
</dbReference>
<dbReference type="InterPro" id="IPR034561">
    <property type="entry name" value="SNI1"/>
</dbReference>
<dbReference type="GO" id="GO:0006974">
    <property type="term" value="P:DNA damage response"/>
    <property type="evidence" value="ECO:0007669"/>
    <property type="project" value="InterPro"/>
</dbReference>
<dbReference type="PANTHER" id="PTHR37243:SF2">
    <property type="entry name" value="NEGATIVE REGULATOR OF SYSTEMIC ACQUIRED RESISTANCE SNI1"/>
    <property type="match status" value="1"/>
</dbReference>
<dbReference type="GO" id="GO:0045892">
    <property type="term" value="P:negative regulation of DNA-templated transcription"/>
    <property type="evidence" value="ECO:0007669"/>
    <property type="project" value="InterPro"/>
</dbReference>
<gene>
    <name evidence="1" type="ORF">GH714_016021</name>
</gene>
<keyword evidence="2" id="KW-1185">Reference proteome</keyword>
<dbReference type="Proteomes" id="UP000467840">
    <property type="component" value="Chromosome 16"/>
</dbReference>
<organism evidence="1 2">
    <name type="scientific">Hevea brasiliensis</name>
    <name type="common">Para rubber tree</name>
    <name type="synonym">Siphonia brasiliensis</name>
    <dbReference type="NCBI Taxonomy" id="3981"/>
    <lineage>
        <taxon>Eukaryota</taxon>
        <taxon>Viridiplantae</taxon>
        <taxon>Streptophyta</taxon>
        <taxon>Embryophyta</taxon>
        <taxon>Tracheophyta</taxon>
        <taxon>Spermatophyta</taxon>
        <taxon>Magnoliopsida</taxon>
        <taxon>eudicotyledons</taxon>
        <taxon>Gunneridae</taxon>
        <taxon>Pentapetalae</taxon>
        <taxon>rosids</taxon>
        <taxon>fabids</taxon>
        <taxon>Malpighiales</taxon>
        <taxon>Euphorbiaceae</taxon>
        <taxon>Crotonoideae</taxon>
        <taxon>Micrandreae</taxon>
        <taxon>Hevea</taxon>
    </lineage>
</organism>
<dbReference type="EMBL" id="JAAGAX010000009">
    <property type="protein sequence ID" value="KAF2303248.1"/>
    <property type="molecule type" value="Genomic_DNA"/>
</dbReference>
<dbReference type="AlphaFoldDB" id="A0A6A6LSL3"/>
<evidence type="ECO:0000313" key="2">
    <source>
        <dbReference type="Proteomes" id="UP000467840"/>
    </source>
</evidence>
<evidence type="ECO:0000313" key="1">
    <source>
        <dbReference type="EMBL" id="KAF2303248.1"/>
    </source>
</evidence>
<comment type="caution">
    <text evidence="1">The sequence shown here is derived from an EMBL/GenBank/DDBJ whole genome shotgun (WGS) entry which is preliminary data.</text>
</comment>
<dbReference type="GO" id="GO:0000976">
    <property type="term" value="F:transcription cis-regulatory region binding"/>
    <property type="evidence" value="ECO:0007669"/>
    <property type="project" value="TreeGrafter"/>
</dbReference>
<name>A0A6A6LSL3_HEVBR</name>
<reference evidence="1 2" key="1">
    <citation type="journal article" date="2020" name="Mol. Plant">
        <title>The Chromosome-Based Rubber Tree Genome Provides New Insights into Spurge Genome Evolution and Rubber Biosynthesis.</title>
        <authorList>
            <person name="Liu J."/>
            <person name="Shi C."/>
            <person name="Shi C.C."/>
            <person name="Li W."/>
            <person name="Zhang Q.J."/>
            <person name="Zhang Y."/>
            <person name="Li K."/>
            <person name="Lu H.F."/>
            <person name="Shi C."/>
            <person name="Zhu S.T."/>
            <person name="Xiao Z.Y."/>
            <person name="Nan H."/>
            <person name="Yue Y."/>
            <person name="Zhu X.G."/>
            <person name="Wu Y."/>
            <person name="Hong X.N."/>
            <person name="Fan G.Y."/>
            <person name="Tong Y."/>
            <person name="Zhang D."/>
            <person name="Mao C.L."/>
            <person name="Liu Y.L."/>
            <person name="Hao S.J."/>
            <person name="Liu W.Q."/>
            <person name="Lv M.Q."/>
            <person name="Zhang H.B."/>
            <person name="Liu Y."/>
            <person name="Hu-Tang G.R."/>
            <person name="Wang J.P."/>
            <person name="Wang J.H."/>
            <person name="Sun Y.H."/>
            <person name="Ni S.B."/>
            <person name="Chen W.B."/>
            <person name="Zhang X.C."/>
            <person name="Jiao Y.N."/>
            <person name="Eichler E.E."/>
            <person name="Li G.H."/>
            <person name="Liu X."/>
            <person name="Gao L.Z."/>
        </authorList>
    </citation>
    <scope>NUCLEOTIDE SEQUENCE [LARGE SCALE GENOMIC DNA]</scope>
    <source>
        <strain evidence="2">cv. GT1</strain>
        <tissue evidence="1">Leaf</tissue>
    </source>
</reference>
<dbReference type="GO" id="GO:0005634">
    <property type="term" value="C:nucleus"/>
    <property type="evidence" value="ECO:0007669"/>
    <property type="project" value="InterPro"/>
</dbReference>
<dbReference type="GO" id="GO:0010113">
    <property type="term" value="P:negative regulation of systemic acquired resistance"/>
    <property type="evidence" value="ECO:0007669"/>
    <property type="project" value="TreeGrafter"/>
</dbReference>
<accession>A0A6A6LSL3</accession>
<protein>
    <submittedName>
        <fullName evidence="1">Uncharacterized protein</fullName>
    </submittedName>
</protein>
<dbReference type="PANTHER" id="PTHR37243">
    <property type="entry name" value="NEGATIVE REGULATOR OF SYSTEMIC ACQUIRED RESISTANCE SNI1"/>
    <property type="match status" value="1"/>
</dbReference>